<gene>
    <name evidence="17" type="ORF">SCF082_LOCUS26477</name>
</gene>
<dbReference type="InterPro" id="IPR013785">
    <property type="entry name" value="Aldolase_TIM"/>
</dbReference>
<organism evidence="17 18">
    <name type="scientific">Durusdinium trenchii</name>
    <dbReference type="NCBI Taxonomy" id="1381693"/>
    <lineage>
        <taxon>Eukaryota</taxon>
        <taxon>Sar</taxon>
        <taxon>Alveolata</taxon>
        <taxon>Dinophyceae</taxon>
        <taxon>Suessiales</taxon>
        <taxon>Symbiodiniaceae</taxon>
        <taxon>Durusdinium</taxon>
    </lineage>
</organism>
<dbReference type="Proteomes" id="UP001642464">
    <property type="component" value="Unassembled WGS sequence"/>
</dbReference>
<dbReference type="Gene3D" id="3.20.20.70">
    <property type="entry name" value="Aldolase class I"/>
    <property type="match status" value="1"/>
</dbReference>
<evidence type="ECO:0000256" key="1">
    <source>
        <dbReference type="ARBA" id="ARBA00004141"/>
    </source>
</evidence>
<keyword evidence="8" id="KW-0653">Protein transport</keyword>
<comment type="subunit">
    <text evidence="4">Homodimer.</text>
</comment>
<evidence type="ECO:0000256" key="15">
    <source>
        <dbReference type="SAM" id="MobiDB-lite"/>
    </source>
</evidence>
<evidence type="ECO:0000256" key="5">
    <source>
        <dbReference type="ARBA" id="ARBA00022448"/>
    </source>
</evidence>
<dbReference type="InterPro" id="IPR000652">
    <property type="entry name" value="Triosephosphate_isomerase"/>
</dbReference>
<keyword evidence="9 16" id="KW-1133">Transmembrane helix</keyword>
<feature type="region of interest" description="Disordered" evidence="15">
    <location>
        <begin position="357"/>
        <end position="376"/>
    </location>
</feature>
<feature type="transmembrane region" description="Helical" evidence="16">
    <location>
        <begin position="250"/>
        <end position="269"/>
    </location>
</feature>
<keyword evidence="18" id="KW-1185">Reference proteome</keyword>
<evidence type="ECO:0000256" key="3">
    <source>
        <dbReference type="ARBA" id="ARBA00008445"/>
    </source>
</evidence>
<keyword evidence="14" id="KW-0312">Gluconeogenesis</keyword>
<comment type="function">
    <text evidence="13">Involved in protein export. Participates in an early event of protein translocation across the chloroplast thylakoid membrane.</text>
</comment>
<dbReference type="Pfam" id="PF03840">
    <property type="entry name" value="SecG"/>
    <property type="match status" value="1"/>
</dbReference>
<dbReference type="PRINTS" id="PR01651">
    <property type="entry name" value="SECGEXPORT"/>
</dbReference>
<evidence type="ECO:0000313" key="17">
    <source>
        <dbReference type="EMBL" id="CAK9047198.1"/>
    </source>
</evidence>
<dbReference type="GO" id="GO:0016853">
    <property type="term" value="F:isomerase activity"/>
    <property type="evidence" value="ECO:0007669"/>
    <property type="project" value="UniProtKB-KW"/>
</dbReference>
<proteinExistence type="inferred from homology"/>
<accession>A0ABP0M7N8</accession>
<comment type="similarity">
    <text evidence="2 14">Belongs to the triosephosphate isomerase family.</text>
</comment>
<comment type="caution">
    <text evidence="17">The sequence shown here is derived from an EMBL/GenBank/DDBJ whole genome shotgun (WGS) entry which is preliminary data.</text>
</comment>
<evidence type="ECO:0000256" key="2">
    <source>
        <dbReference type="ARBA" id="ARBA00007422"/>
    </source>
</evidence>
<keyword evidence="14" id="KW-0324">Glycolysis</keyword>
<keyword evidence="11 16" id="KW-0472">Membrane</keyword>
<evidence type="ECO:0000256" key="16">
    <source>
        <dbReference type="SAM" id="Phobius"/>
    </source>
</evidence>
<reference evidence="17 18" key="1">
    <citation type="submission" date="2024-02" db="EMBL/GenBank/DDBJ databases">
        <authorList>
            <person name="Chen Y."/>
            <person name="Shah S."/>
            <person name="Dougan E. K."/>
            <person name="Thang M."/>
            <person name="Chan C."/>
        </authorList>
    </citation>
    <scope>NUCLEOTIDE SEQUENCE [LARGE SCALE GENOMIC DNA]</scope>
</reference>
<keyword evidence="12 14" id="KW-0413">Isomerase</keyword>
<comment type="catalytic activity">
    <reaction evidence="14">
        <text>D-glyceraldehyde 3-phosphate = dihydroxyacetone phosphate</text>
        <dbReference type="Rhea" id="RHEA:18585"/>
        <dbReference type="ChEBI" id="CHEBI:57642"/>
        <dbReference type="ChEBI" id="CHEBI:59776"/>
        <dbReference type="EC" id="5.3.1.1"/>
    </reaction>
</comment>
<evidence type="ECO:0000256" key="6">
    <source>
        <dbReference type="ARBA" id="ARBA00022490"/>
    </source>
</evidence>
<evidence type="ECO:0000256" key="11">
    <source>
        <dbReference type="ARBA" id="ARBA00023136"/>
    </source>
</evidence>
<feature type="transmembrane region" description="Helical" evidence="16">
    <location>
        <begin position="302"/>
        <end position="321"/>
    </location>
</feature>
<evidence type="ECO:0000256" key="4">
    <source>
        <dbReference type="ARBA" id="ARBA00011738"/>
    </source>
</evidence>
<evidence type="ECO:0000256" key="12">
    <source>
        <dbReference type="ARBA" id="ARBA00023235"/>
    </source>
</evidence>
<evidence type="ECO:0000256" key="10">
    <source>
        <dbReference type="ARBA" id="ARBA00023010"/>
    </source>
</evidence>
<evidence type="ECO:0000256" key="13">
    <source>
        <dbReference type="ARBA" id="ARBA00025638"/>
    </source>
</evidence>
<dbReference type="PROSITE" id="PS51440">
    <property type="entry name" value="TIM_2"/>
    <property type="match status" value="1"/>
</dbReference>
<dbReference type="Pfam" id="PF00121">
    <property type="entry name" value="TIM"/>
    <property type="match status" value="1"/>
</dbReference>
<dbReference type="HAMAP" id="MF_00147_B">
    <property type="entry name" value="TIM_B"/>
    <property type="match status" value="1"/>
</dbReference>
<keyword evidence="10" id="KW-0811">Translocation</keyword>
<comment type="pathway">
    <text evidence="14">Carbohydrate biosynthesis; gluconeogenesis.</text>
</comment>
<dbReference type="EMBL" id="CAXAMM010020058">
    <property type="protein sequence ID" value="CAK9047198.1"/>
    <property type="molecule type" value="Genomic_DNA"/>
</dbReference>
<evidence type="ECO:0000256" key="8">
    <source>
        <dbReference type="ARBA" id="ARBA00022927"/>
    </source>
</evidence>
<dbReference type="CDD" id="cd00311">
    <property type="entry name" value="TIM"/>
    <property type="match status" value="1"/>
</dbReference>
<name>A0ABP0M7N8_9DINO</name>
<comment type="similarity">
    <text evidence="3">Belongs to the SecG family.</text>
</comment>
<dbReference type="PANTHER" id="PTHR21139:SF42">
    <property type="entry name" value="TRIOSEPHOSPHATE ISOMERASE"/>
    <property type="match status" value="1"/>
</dbReference>
<keyword evidence="6" id="KW-0963">Cytoplasm</keyword>
<dbReference type="InterPro" id="IPR004692">
    <property type="entry name" value="SecG"/>
</dbReference>
<keyword evidence="7 16" id="KW-0812">Transmembrane</keyword>
<dbReference type="NCBIfam" id="TIGR00419">
    <property type="entry name" value="tim"/>
    <property type="match status" value="1"/>
</dbReference>
<protein>
    <recommendedName>
        <fullName evidence="14">Triosephosphate isomerase</fullName>
        <ecNumber evidence="14">5.3.1.1</ecNumber>
    </recommendedName>
</protein>
<dbReference type="EC" id="5.3.1.1" evidence="14"/>
<keyword evidence="5" id="KW-0813">Transport</keyword>
<comment type="subcellular location">
    <subcellularLocation>
        <location evidence="1">Membrane</location>
        <topology evidence="1">Multi-pass membrane protein</topology>
    </subcellularLocation>
</comment>
<dbReference type="InterPro" id="IPR022896">
    <property type="entry name" value="TrioseP_Isoase_bac/euk"/>
</dbReference>
<dbReference type="PROSITE" id="PS00171">
    <property type="entry name" value="TIM_1"/>
    <property type="match status" value="1"/>
</dbReference>
<dbReference type="NCBIfam" id="TIGR00810">
    <property type="entry name" value="secG"/>
    <property type="match status" value="1"/>
</dbReference>
<evidence type="ECO:0000256" key="9">
    <source>
        <dbReference type="ARBA" id="ARBA00022989"/>
    </source>
</evidence>
<dbReference type="InterPro" id="IPR020861">
    <property type="entry name" value="Triosephosphate_isomerase_AS"/>
</dbReference>
<comment type="pathway">
    <text evidence="14">Carbohydrate degradation; glycolysis; D-glyceraldehyde 3-phosphate from glycerone phosphate: step 1/1.</text>
</comment>
<dbReference type="InterPro" id="IPR035990">
    <property type="entry name" value="TIM_sf"/>
</dbReference>
<sequence>MHGSRAFVTDFVRGLEDRVDELAARLILFPPLGYLPLLREALAEAGLAGRVELGGQNLHPAPDGAYTGECSGEMLKDLGASWALVGHSERRQYAAESNELVAEKAAAALRAGLRPMICVGESETEREAGQAVAVVTAQINAVLDHCGTEALASAAVAYEPVWAIGTGRTATPELAQEMHAALRGVLRSWDESLAERMPVLYGGSVKAANAAGLFAGADIDGGLVGGASLDPTEFLGIAGALGKTVSTFELVLLMLLVVDAIALAALVLLQQGRGADVGAAFGAGAANTMFGSSGSASFLTKLTVWLAIGFFLISFGLAWTAKERAANMGNLGIPTVEVAAPEVGDVPGDIPALEDAEAEEQLTPETEGVDSDIPDL</sequence>
<evidence type="ECO:0000313" key="18">
    <source>
        <dbReference type="Proteomes" id="UP001642464"/>
    </source>
</evidence>
<evidence type="ECO:0000256" key="14">
    <source>
        <dbReference type="RuleBase" id="RU363013"/>
    </source>
</evidence>
<dbReference type="PANTHER" id="PTHR21139">
    <property type="entry name" value="TRIOSEPHOSPHATE ISOMERASE"/>
    <property type="match status" value="1"/>
</dbReference>
<dbReference type="SUPFAM" id="SSF51351">
    <property type="entry name" value="Triosephosphate isomerase (TIM)"/>
    <property type="match status" value="1"/>
</dbReference>
<evidence type="ECO:0000256" key="7">
    <source>
        <dbReference type="ARBA" id="ARBA00022692"/>
    </source>
</evidence>